<comment type="caution">
    <text evidence="16">The sequence shown here is derived from an EMBL/GenBank/DDBJ whole genome shotgun (WGS) entry which is preliminary data.</text>
</comment>
<comment type="subunit">
    <text evidence="11">Component of the SRB8-11 complex, which itself associates with the Mediator complex.</text>
</comment>
<accession>A0ABR2W535</accession>
<dbReference type="Pfam" id="PF18296">
    <property type="entry name" value="MID_MedPIWI"/>
    <property type="match status" value="1"/>
</dbReference>
<dbReference type="Proteomes" id="UP001479436">
    <property type="component" value="Unassembled WGS sequence"/>
</dbReference>
<feature type="compositionally biased region" description="Acidic residues" evidence="12">
    <location>
        <begin position="830"/>
        <end position="847"/>
    </location>
</feature>
<keyword evidence="8 11" id="KW-0539">Nucleus</keyword>
<feature type="domain" description="Mediator complex subunit Med13 N-terminal" evidence="14">
    <location>
        <begin position="4"/>
        <end position="288"/>
    </location>
</feature>
<dbReference type="EMBL" id="JASJQH010007011">
    <property type="protein sequence ID" value="KAK9720525.1"/>
    <property type="molecule type" value="Genomic_DNA"/>
</dbReference>
<evidence type="ECO:0000256" key="6">
    <source>
        <dbReference type="ARBA" id="ARBA00023159"/>
    </source>
</evidence>
<evidence type="ECO:0000259" key="15">
    <source>
        <dbReference type="Pfam" id="PF18296"/>
    </source>
</evidence>
<evidence type="ECO:0000313" key="16">
    <source>
        <dbReference type="EMBL" id="KAK9720525.1"/>
    </source>
</evidence>
<keyword evidence="7 11" id="KW-0804">Transcription</keyword>
<dbReference type="PANTHER" id="PTHR48249">
    <property type="entry name" value="MEDIATOR OF RNA POLYMERASE II TRANSCRIPTION SUBUNIT 13"/>
    <property type="match status" value="1"/>
</dbReference>
<reference evidence="16 17" key="1">
    <citation type="submission" date="2023-04" db="EMBL/GenBank/DDBJ databases">
        <title>Genome of Basidiobolus ranarum AG-B5.</title>
        <authorList>
            <person name="Stajich J.E."/>
            <person name="Carter-House D."/>
            <person name="Gryganskyi A."/>
        </authorList>
    </citation>
    <scope>NUCLEOTIDE SEQUENCE [LARGE SCALE GENOMIC DNA]</scope>
    <source>
        <strain evidence="16 17">AG-B5</strain>
    </source>
</reference>
<feature type="compositionally biased region" description="Low complexity" evidence="12">
    <location>
        <begin position="814"/>
        <end position="829"/>
    </location>
</feature>
<feature type="region of interest" description="Disordered" evidence="12">
    <location>
        <begin position="240"/>
        <end position="264"/>
    </location>
</feature>
<name>A0ABR2W535_9FUNG</name>
<dbReference type="InterPro" id="IPR051139">
    <property type="entry name" value="Mediator_complx_sub13"/>
</dbReference>
<dbReference type="InterPro" id="IPR021643">
    <property type="entry name" value="Mediator_Med13_N"/>
</dbReference>
<evidence type="ECO:0000256" key="8">
    <source>
        <dbReference type="ARBA" id="ARBA00023242"/>
    </source>
</evidence>
<keyword evidence="4 11" id="KW-0678">Repressor</keyword>
<comment type="function">
    <text evidence="9 11">Component of the SRB8-11 complex. The SRB8-11 complex is a regulatory module of the Mediator complex which is itself involved in regulation of basal and activated RNA polymerase II-dependent transcription. The SRB8-11 complex may be involved in the transcriptional repression of a subset of genes regulated by Mediator. It may inhibit the association of the Mediator complex with RNA polymerase II to form the holoenzyme complex.</text>
</comment>
<proteinExistence type="inferred from homology"/>
<evidence type="ECO:0000313" key="17">
    <source>
        <dbReference type="Proteomes" id="UP001479436"/>
    </source>
</evidence>
<evidence type="ECO:0000256" key="10">
    <source>
        <dbReference type="ARBA" id="ARBA00032008"/>
    </source>
</evidence>
<dbReference type="InterPro" id="IPR009401">
    <property type="entry name" value="Med13_C"/>
</dbReference>
<dbReference type="Pfam" id="PF11597">
    <property type="entry name" value="Med13_N"/>
    <property type="match status" value="1"/>
</dbReference>
<evidence type="ECO:0000256" key="3">
    <source>
        <dbReference type="ARBA" id="ARBA00019618"/>
    </source>
</evidence>
<evidence type="ECO:0000256" key="7">
    <source>
        <dbReference type="ARBA" id="ARBA00023163"/>
    </source>
</evidence>
<evidence type="ECO:0000259" key="13">
    <source>
        <dbReference type="Pfam" id="PF06333"/>
    </source>
</evidence>
<comment type="similarity">
    <text evidence="2 11">Belongs to the Mediator complex subunit 13 family.</text>
</comment>
<evidence type="ECO:0000256" key="12">
    <source>
        <dbReference type="SAM" id="MobiDB-lite"/>
    </source>
</evidence>
<evidence type="ECO:0000259" key="14">
    <source>
        <dbReference type="Pfam" id="PF11597"/>
    </source>
</evidence>
<sequence>MLTENSLTNILTVAGISQIKWQRYTWTCSQTVLSSFVQQKNSINTAVSPGCFSEDPLISAYISLLDAGVPALWRYTIPLAAAAPPDPSKVIRELWVFWLFDPSGSHNDTLSSLQEIQSGFFNWDALVPSNGNSLTALRGSDSPTNTPLEYQLFINALLNVIERRMALNGAIRLGEAHILPAPICTSVDDMNSTKQPLSTQATSCTFKIHLSFTNLVFQPIIKRCQIRPLNMEDIAKLSSMENTNPPEKNSTNTNDINSKFSNNNDQHKREEIEVLIAPHGVTGVLHAPMEQSYDRHDTFQEWSLLTGVPMEILEEHAKANCHLPPVVSVKLQQSQKVGFCPTYFVFVNDTKHEHYSDFGIHFDSELQGISEDTSEKLRRYGWKENIAHPSFYSDKLNPLEEGNPDITRSILIEAAKSGDFPSVPTLFKFLIEHRTVNSSNNHLLWDYRNDCESIVHESLARCALQDEQIPPEELEAIQSKYRVVKENPNTESTRLNDGSTTVNDAHVKVENMFQPTSAPIAMDMAIGSSTATSGHFTTPGSLSTPDAANTDDMVVENGLSSDLNSFPGMLDMDPMMMDTMMMSSYGYSDLDNMMVTDDDFNFFDEPKLPTQSTGNNMMMSGEFGNLDMFNENPNGHSVPLINQNPSLDSNCDEKLSATPSLSIKEEPVLADSVMTPTLAYKTPVTEVVENALDSTPIPDTVVKKDPSESSEVFVVDEVSYESYDPHLPSEYSPIKGITFDVNKYREGGRFGFKPCHRVRMRRIVYTANSHPRIRRPGYLKTKKKVYKAKSGMNSMYNYKVGSGVRNPTDPRPLSVSDSSSESSNDSSSASEEESSEDEGAISSDDDGTTPVTHNQTVNSARYMILMDRFQPRANELLPVFNLMKSRQTEEMKLNLNWSLVFGVIEENEPRGQTTLVATPTEFRYALSDGLVLNKFQYLMAVERLCQQTTMGNYPFGGGIVDFTANGGEAIDGECTMLIAERYNYISRTLAKNPAKFNNSSEPLPDFALRAVPFLKKVLGGMFTYTNEMSQQEMLSLRGPLSVQQYLELCDVNQTQAKYGKYQVKKRKSQEPVLDSLTSPDIIVNHNEECIQASPLILRFWEKMNLEPYGGKKKVSWFAIYPEGQAMENSAQWFFTQLGAVYEASSLGGHTPGHLEGLRGGLIPAPFCTGPGNRRLSGYLAACQNLARSLKLNGPQDSPYIIVYLVNPFSEPSSYFELCHIYNELVAQCGGAPGLIDQLVLQIIPAEHILRASSFGGYQRFGLKEIAFSVYNRCRQYLSRPMNPASNPATVPKTRVYLPAYVLAKITPPTVHYSFKPIVNTRHTLMNPERDLHVAYSYSFDQKWMFSVWTDGQGGLLEQATYELTDRKSFATAARRLWQTTCGMISDNGMFWTVHIGRLGLMPHFELAEWKEITKNGPYLYLTVNCIDLDSPFKLFPDDDIIENTMEEAGEIPGNRPEILETSSGSTYALLWNHRTPLSSDSSLLPLASGSLIEVPPKSGSELREKQVFEPKAVEVHMLYYRAFPNIASMESEHTPSIINHLQATAILRNLLKQYHALSHLNYGSFWANCLPYHVFLVERLARILLTIQ</sequence>
<feature type="domain" description="Mediator complex subunit Med13 C-terminal" evidence="13">
    <location>
        <begin position="1297"/>
        <end position="1446"/>
    </location>
</feature>
<organism evidence="16 17">
    <name type="scientific">Basidiobolus ranarum</name>
    <dbReference type="NCBI Taxonomy" id="34480"/>
    <lineage>
        <taxon>Eukaryota</taxon>
        <taxon>Fungi</taxon>
        <taxon>Fungi incertae sedis</taxon>
        <taxon>Zoopagomycota</taxon>
        <taxon>Entomophthoromycotina</taxon>
        <taxon>Basidiobolomycetes</taxon>
        <taxon>Basidiobolales</taxon>
        <taxon>Basidiobolaceae</taxon>
        <taxon>Basidiobolus</taxon>
    </lineage>
</organism>
<dbReference type="PANTHER" id="PTHR48249:SF3">
    <property type="entry name" value="MEDIATOR OF RNA POLYMERASE II TRANSCRIPTION SUBUNIT 13"/>
    <property type="match status" value="1"/>
</dbReference>
<feature type="region of interest" description="Disordered" evidence="12">
    <location>
        <begin position="797"/>
        <end position="855"/>
    </location>
</feature>
<gene>
    <name evidence="16" type="primary">SSN2</name>
    <name evidence="16" type="ORF">K7432_004105</name>
</gene>
<evidence type="ECO:0000256" key="1">
    <source>
        <dbReference type="ARBA" id="ARBA00004123"/>
    </source>
</evidence>
<keyword evidence="5 11" id="KW-0805">Transcription regulation</keyword>
<dbReference type="Pfam" id="PF06333">
    <property type="entry name" value="Med13_C"/>
    <property type="match status" value="2"/>
</dbReference>
<evidence type="ECO:0000256" key="9">
    <source>
        <dbReference type="ARBA" id="ARBA00025661"/>
    </source>
</evidence>
<dbReference type="InterPro" id="IPR041285">
    <property type="entry name" value="MID_MedPIWI"/>
</dbReference>
<evidence type="ECO:0000256" key="4">
    <source>
        <dbReference type="ARBA" id="ARBA00022491"/>
    </source>
</evidence>
<evidence type="ECO:0000256" key="5">
    <source>
        <dbReference type="ARBA" id="ARBA00023015"/>
    </source>
</evidence>
<protein>
    <recommendedName>
        <fullName evidence="3 11">Mediator of RNA polymerase II transcription subunit 13</fullName>
    </recommendedName>
    <alternativeName>
        <fullName evidence="10 11">Mediator complex subunit 13</fullName>
    </alternativeName>
</protein>
<evidence type="ECO:0000256" key="2">
    <source>
        <dbReference type="ARBA" id="ARBA00009354"/>
    </source>
</evidence>
<comment type="subcellular location">
    <subcellularLocation>
        <location evidence="1 11">Nucleus</location>
    </subcellularLocation>
</comment>
<evidence type="ECO:0000256" key="11">
    <source>
        <dbReference type="RuleBase" id="RU364134"/>
    </source>
</evidence>
<feature type="domain" description="MID" evidence="15">
    <location>
        <begin position="1112"/>
        <end position="1274"/>
    </location>
</feature>
<keyword evidence="17" id="KW-1185">Reference proteome</keyword>
<feature type="domain" description="Mediator complex subunit Med13 C-terminal" evidence="13">
    <location>
        <begin position="1463"/>
        <end position="1575"/>
    </location>
</feature>
<keyword evidence="6 11" id="KW-0010">Activator</keyword>